<evidence type="ECO:0000313" key="1">
    <source>
        <dbReference type="EMBL" id="TMS32428.1"/>
    </source>
</evidence>
<evidence type="ECO:0000313" key="2">
    <source>
        <dbReference type="Proteomes" id="UP000298663"/>
    </source>
</evidence>
<comment type="caution">
    <text evidence="1">The sequence shown here is derived from an EMBL/GenBank/DDBJ whole genome shotgun (WGS) entry which is preliminary data.</text>
</comment>
<evidence type="ECO:0008006" key="3">
    <source>
        <dbReference type="Google" id="ProtNLM"/>
    </source>
</evidence>
<dbReference type="EMBL" id="AZBU02000001">
    <property type="protein sequence ID" value="TMS32428.1"/>
    <property type="molecule type" value="Genomic_DNA"/>
</dbReference>
<protein>
    <recommendedName>
        <fullName evidence="3">SKP1 component POZ domain-containing protein</fullName>
    </recommendedName>
</protein>
<reference evidence="1 2" key="2">
    <citation type="journal article" date="2019" name="G3 (Bethesda)">
        <title>Hybrid Assembly of the Genome of the Entomopathogenic Nematode Steinernema carpocapsae Identifies the X-Chromosome.</title>
        <authorList>
            <person name="Serra L."/>
            <person name="Macchietto M."/>
            <person name="Macias-Munoz A."/>
            <person name="McGill C.J."/>
            <person name="Rodriguez I.M."/>
            <person name="Rodriguez B."/>
            <person name="Murad R."/>
            <person name="Mortazavi A."/>
        </authorList>
    </citation>
    <scope>NUCLEOTIDE SEQUENCE [LARGE SCALE GENOMIC DNA]</scope>
    <source>
        <strain evidence="1 2">ALL</strain>
    </source>
</reference>
<sequence>MDATFKVSSTDGQFFDVHLKYCDLSPTLASLAKNYTGSPIALELDSVEVGWFLEWVDFYTDRNSSSAASYPVSLKEYLHSDAFLRSPFDDDETAFLSQMQGGGISMKVGSYLGLPKMISRCMMYQMSASLATTQGRALAAPSNQPHPQ</sequence>
<gene>
    <name evidence="1" type="ORF">L596_000265</name>
</gene>
<name>A0A4U8ULV6_STECR</name>
<keyword evidence="2" id="KW-1185">Reference proteome</keyword>
<proteinExistence type="predicted"/>
<reference evidence="1 2" key="1">
    <citation type="journal article" date="2015" name="Genome Biol.">
        <title>Comparative genomics of Steinernema reveals deeply conserved gene regulatory networks.</title>
        <authorList>
            <person name="Dillman A.R."/>
            <person name="Macchietto M."/>
            <person name="Porter C.F."/>
            <person name="Rogers A."/>
            <person name="Williams B."/>
            <person name="Antoshechkin I."/>
            <person name="Lee M.M."/>
            <person name="Goodwin Z."/>
            <person name="Lu X."/>
            <person name="Lewis E.E."/>
            <person name="Goodrich-Blair H."/>
            <person name="Stock S.P."/>
            <person name="Adams B.J."/>
            <person name="Sternberg P.W."/>
            <person name="Mortazavi A."/>
        </authorList>
    </citation>
    <scope>NUCLEOTIDE SEQUENCE [LARGE SCALE GENOMIC DNA]</scope>
    <source>
        <strain evidence="1 2">ALL</strain>
    </source>
</reference>
<organism evidence="1 2">
    <name type="scientific">Steinernema carpocapsae</name>
    <name type="common">Entomopathogenic nematode</name>
    <dbReference type="NCBI Taxonomy" id="34508"/>
    <lineage>
        <taxon>Eukaryota</taxon>
        <taxon>Metazoa</taxon>
        <taxon>Ecdysozoa</taxon>
        <taxon>Nematoda</taxon>
        <taxon>Chromadorea</taxon>
        <taxon>Rhabditida</taxon>
        <taxon>Tylenchina</taxon>
        <taxon>Panagrolaimomorpha</taxon>
        <taxon>Strongyloidoidea</taxon>
        <taxon>Steinernematidae</taxon>
        <taxon>Steinernema</taxon>
    </lineage>
</organism>
<dbReference type="Proteomes" id="UP000298663">
    <property type="component" value="Unassembled WGS sequence"/>
</dbReference>
<accession>A0A4U8ULV6</accession>
<dbReference type="AlphaFoldDB" id="A0A4U8ULV6"/>